<dbReference type="InterPro" id="IPR027417">
    <property type="entry name" value="P-loop_NTPase"/>
</dbReference>
<sequence>MNTRELPLLPLRGVLVFPLMVVPLEIGREKSLRALEEAMAADRLIVFVAQKDTRQDEPGEEDLYRVGVTAEIKQVLKMPTGGSKVVVEGKARATVQAIYDRDTHFAALVEEIEEPSEDVGQETEALMHTVVDLFEAYVKNSRKMPGEASVTLNIDDPGRLADTVVMNLDIRTQEKQEVLETFPIDERLSKVSDILSRQIELLEIEKRIHVRVRKQMERSQKEYYLREQLKAIQRELGEQDEAPETEEYRERLERLGEVPEPVREKITREIDRLAKMSPLSAEAVVVRTYLDWLLDLPWAITTEERVDVEEAERILNEDHYGLQKVKDRILEHLSVLALAPHIKGPILCLVGPPGVGKTSLARSIARATGRRFVRVSLGGVRDEAEIRGHRRTYVGAMPGRIIQGMRQAGSKNPLFLLDEVDKMATDFRGDPSAALLEVLDPEQNAHFSDHYIELPFDLSAVMFIATANVLHSIPRPLMDRMEVIHIPGYTEEEKISIAERYLWPRQLEQHGLSHDRVVLGRRVLQLVIRHYTREAGVRELERSLATICRKAARDIVQGKTQKVVVTSQRLVRYLGAPRIRLESAEMTQQTGVVTGLAVTEAGGDILSIEVTTMPGKGQLTLTGQLGEVMQESARAGYSYVRSRARELGIDPHFNEALDVHVHVPAGAIPKDGPSAGIAIATALVSALSGRAVRPKWAMTGEITLRGRVLPVGGIKEKILAAHRAHMEHVIIPEENRVDLDEVPPFVKRQVKIHLAQHLDDVLEWVLEPFSEEEPSGR</sequence>
<dbReference type="Pfam" id="PF00004">
    <property type="entry name" value="AAA"/>
    <property type="match status" value="1"/>
</dbReference>
<keyword evidence="4 9" id="KW-0547">Nucleotide-binding</keyword>
<keyword evidence="2 9" id="KW-0963">Cytoplasm</keyword>
<dbReference type="FunFam" id="3.40.50.300:FF:000382">
    <property type="entry name" value="Lon protease homolog 2, peroxisomal"/>
    <property type="match status" value="1"/>
</dbReference>
<evidence type="ECO:0000256" key="12">
    <source>
        <dbReference type="PIRSR" id="PIRSR001174-2"/>
    </source>
</evidence>
<dbReference type="SUPFAM" id="SSF54211">
    <property type="entry name" value="Ribosomal protein S5 domain 2-like"/>
    <property type="match status" value="1"/>
</dbReference>
<evidence type="ECO:0000256" key="9">
    <source>
        <dbReference type="HAMAP-Rule" id="MF_01973"/>
    </source>
</evidence>
<evidence type="ECO:0000259" key="15">
    <source>
        <dbReference type="PROSITE" id="PS51786"/>
    </source>
</evidence>
<reference evidence="18" key="1">
    <citation type="submission" date="2011-12" db="EMBL/GenBank/DDBJ databases">
        <title>The complete genome of chromosome of Sulfobacillus acidophilus DSM 10332.</title>
        <authorList>
            <person name="Lucas S."/>
            <person name="Han J."/>
            <person name="Lapidus A."/>
            <person name="Bruce D."/>
            <person name="Goodwin L."/>
            <person name="Pitluck S."/>
            <person name="Peters L."/>
            <person name="Kyrpides N."/>
            <person name="Mavromatis K."/>
            <person name="Ivanova N."/>
            <person name="Mikhailova N."/>
            <person name="Chertkov O."/>
            <person name="Saunders E."/>
            <person name="Detter J.C."/>
            <person name="Tapia R."/>
            <person name="Han C."/>
            <person name="Land M."/>
            <person name="Hauser L."/>
            <person name="Markowitz V."/>
            <person name="Cheng J.-F."/>
            <person name="Hugenholtz P."/>
            <person name="Woyke T."/>
            <person name="Wu D."/>
            <person name="Pukall R."/>
            <person name="Gehrich-Schroeter G."/>
            <person name="Schneider S."/>
            <person name="Klenk H.-P."/>
            <person name="Eisen J.A."/>
        </authorList>
    </citation>
    <scope>NUCLEOTIDE SEQUENCE [LARGE SCALE GENOMIC DNA]</scope>
    <source>
        <strain evidence="18">ATCC 700253 / DSM 10332 / NAL</strain>
    </source>
</reference>
<proteinExistence type="evidence at transcript level"/>
<feature type="domain" description="Lon N-terminal" evidence="16">
    <location>
        <begin position="6"/>
        <end position="199"/>
    </location>
</feature>
<reference evidence="17 18" key="2">
    <citation type="journal article" date="2012" name="Stand. Genomic Sci.">
        <title>Complete genome sequence of the moderately thermophilic mineral-sulfide-oxidizing firmicute Sulfobacillus acidophilus type strain (NAL(T)).</title>
        <authorList>
            <person name="Anderson I."/>
            <person name="Chertkov O."/>
            <person name="Chen A."/>
            <person name="Saunders E."/>
            <person name="Lapidus A."/>
            <person name="Nolan M."/>
            <person name="Lucas S."/>
            <person name="Hammon N."/>
            <person name="Deshpande S."/>
            <person name="Cheng J.F."/>
            <person name="Han C."/>
            <person name="Tapia R."/>
            <person name="Goodwin L.A."/>
            <person name="Pitluck S."/>
            <person name="Liolios K."/>
            <person name="Pagani I."/>
            <person name="Ivanova N."/>
            <person name="Mikhailova N."/>
            <person name="Pati A."/>
            <person name="Palaniappan K."/>
            <person name="Land M."/>
            <person name="Pan C."/>
            <person name="Rohde M."/>
            <person name="Pukall R."/>
            <person name="Goker M."/>
            <person name="Detter J.C."/>
            <person name="Woyke T."/>
            <person name="Bristow J."/>
            <person name="Eisen J.A."/>
            <person name="Markowitz V."/>
            <person name="Hugenholtz P."/>
            <person name="Kyrpides N.C."/>
            <person name="Klenk H.P."/>
            <person name="Mavromatis K."/>
        </authorList>
    </citation>
    <scope>NUCLEOTIDE SEQUENCE [LARGE SCALE GENOMIC DNA]</scope>
    <source>
        <strain evidence="18">ATCC 700253 / DSM 10332 / NAL</strain>
    </source>
</reference>
<dbReference type="SMART" id="SM00382">
    <property type="entry name" value="AAA"/>
    <property type="match status" value="1"/>
</dbReference>
<dbReference type="InterPro" id="IPR015947">
    <property type="entry name" value="PUA-like_sf"/>
</dbReference>
<evidence type="ECO:0000256" key="8">
    <source>
        <dbReference type="ARBA" id="ARBA00023016"/>
    </source>
</evidence>
<evidence type="ECO:0000256" key="3">
    <source>
        <dbReference type="ARBA" id="ARBA00022670"/>
    </source>
</evidence>
<dbReference type="InterPro" id="IPR008268">
    <property type="entry name" value="Peptidase_S16_AS"/>
</dbReference>
<dbReference type="Gene3D" id="1.20.58.1480">
    <property type="match status" value="1"/>
</dbReference>
<evidence type="ECO:0000256" key="2">
    <source>
        <dbReference type="ARBA" id="ARBA00022490"/>
    </source>
</evidence>
<comment type="induction">
    <text evidence="9">By heat shock.</text>
</comment>
<evidence type="ECO:0000256" key="11">
    <source>
        <dbReference type="PIRSR" id="PIRSR001174-1"/>
    </source>
</evidence>
<evidence type="ECO:0000256" key="13">
    <source>
        <dbReference type="PROSITE-ProRule" id="PRU01122"/>
    </source>
</evidence>
<dbReference type="AlphaFoldDB" id="G8U0W9"/>
<evidence type="ECO:0000256" key="1">
    <source>
        <dbReference type="ARBA" id="ARBA00004496"/>
    </source>
</evidence>
<dbReference type="InterPro" id="IPR003593">
    <property type="entry name" value="AAA+_ATPase"/>
</dbReference>
<dbReference type="PROSITE" id="PS51787">
    <property type="entry name" value="LON_N"/>
    <property type="match status" value="1"/>
</dbReference>
<dbReference type="CDD" id="cd19500">
    <property type="entry name" value="RecA-like_Lon"/>
    <property type="match status" value="1"/>
</dbReference>
<dbReference type="NCBIfam" id="TIGR00763">
    <property type="entry name" value="lon"/>
    <property type="match status" value="1"/>
</dbReference>
<dbReference type="InterPro" id="IPR054594">
    <property type="entry name" value="Lon_lid"/>
</dbReference>
<name>G8U0W9_SULAD</name>
<dbReference type="PROSITE" id="PS01046">
    <property type="entry name" value="LON_SER"/>
    <property type="match status" value="1"/>
</dbReference>
<dbReference type="GO" id="GO:0005524">
    <property type="term" value="F:ATP binding"/>
    <property type="evidence" value="ECO:0007669"/>
    <property type="project" value="UniProtKB-UniRule"/>
</dbReference>
<protein>
    <recommendedName>
        <fullName evidence="9 10">Lon protease</fullName>
        <ecNumber evidence="9 10">3.4.21.53</ecNumber>
    </recommendedName>
    <alternativeName>
        <fullName evidence="9">ATP-dependent protease La</fullName>
    </alternativeName>
</protein>
<dbReference type="GO" id="GO:0016887">
    <property type="term" value="F:ATP hydrolysis activity"/>
    <property type="evidence" value="ECO:0007669"/>
    <property type="project" value="UniProtKB-UniRule"/>
</dbReference>
<keyword evidence="6 9" id="KW-0720">Serine protease</keyword>
<dbReference type="PATRIC" id="fig|679936.5.peg.3155"/>
<feature type="active site" evidence="9 11">
    <location>
        <position position="717"/>
    </location>
</feature>
<dbReference type="PROSITE" id="PS51786">
    <property type="entry name" value="LON_PROTEOLYTIC"/>
    <property type="match status" value="1"/>
</dbReference>
<accession>G8U0W9</accession>
<evidence type="ECO:0000256" key="5">
    <source>
        <dbReference type="ARBA" id="ARBA00022801"/>
    </source>
</evidence>
<evidence type="ECO:0000259" key="16">
    <source>
        <dbReference type="PROSITE" id="PS51787"/>
    </source>
</evidence>
<dbReference type="KEGG" id="sap:Sulac_3057"/>
<dbReference type="SUPFAM" id="SSF52540">
    <property type="entry name" value="P-loop containing nucleoside triphosphate hydrolases"/>
    <property type="match status" value="1"/>
</dbReference>
<dbReference type="SUPFAM" id="SSF88697">
    <property type="entry name" value="PUA domain-like"/>
    <property type="match status" value="1"/>
</dbReference>
<dbReference type="InterPro" id="IPR027543">
    <property type="entry name" value="Lon_bac"/>
</dbReference>
<comment type="subcellular location">
    <subcellularLocation>
        <location evidence="1 9 10">Cytoplasm</location>
    </subcellularLocation>
</comment>
<evidence type="ECO:0000256" key="4">
    <source>
        <dbReference type="ARBA" id="ARBA00022741"/>
    </source>
</evidence>
<dbReference type="GO" id="GO:0004252">
    <property type="term" value="F:serine-type endopeptidase activity"/>
    <property type="evidence" value="ECO:0007669"/>
    <property type="project" value="UniProtKB-UniRule"/>
</dbReference>
<evidence type="ECO:0000256" key="6">
    <source>
        <dbReference type="ARBA" id="ARBA00022825"/>
    </source>
</evidence>
<comment type="function">
    <text evidence="9">ATP-dependent serine protease that mediates the selective degradation of mutant and abnormal proteins as well as certain short-lived regulatory proteins. Required for cellular homeostasis and for survival from DNA damage and developmental changes induced by stress. Degrades polypeptides processively to yield small peptide fragments that are 5 to 10 amino acids long. Binds to DNA in a double-stranded, site-specific manner.</text>
</comment>
<comment type="catalytic activity">
    <reaction evidence="9 10 13">
        <text>Hydrolysis of proteins in presence of ATP.</text>
        <dbReference type="EC" id="3.4.21.53"/>
    </reaction>
</comment>
<dbReference type="Gene3D" id="3.30.230.10">
    <property type="match status" value="1"/>
</dbReference>
<dbReference type="GO" id="GO:0006515">
    <property type="term" value="P:protein quality control for misfolded or incompletely synthesized proteins"/>
    <property type="evidence" value="ECO:0007669"/>
    <property type="project" value="UniProtKB-UniRule"/>
</dbReference>
<dbReference type="HOGENOM" id="CLU_004109_4_3_9"/>
<dbReference type="SMART" id="SM00464">
    <property type="entry name" value="LON"/>
    <property type="match status" value="1"/>
</dbReference>
<dbReference type="PRINTS" id="PR00830">
    <property type="entry name" value="ENDOLAPTASE"/>
</dbReference>
<feature type="domain" description="Lon proteolytic" evidence="15">
    <location>
        <begin position="587"/>
        <end position="768"/>
    </location>
</feature>
<keyword evidence="5 9" id="KW-0378">Hydrolase</keyword>
<dbReference type="InterPro" id="IPR003959">
    <property type="entry name" value="ATPase_AAA_core"/>
</dbReference>
<dbReference type="EC" id="3.4.21.53" evidence="9 10"/>
<dbReference type="Pfam" id="PF02190">
    <property type="entry name" value="LON_substr_bdg"/>
    <property type="match status" value="1"/>
</dbReference>
<dbReference type="HAMAP" id="MF_01973">
    <property type="entry name" value="lon_bact"/>
    <property type="match status" value="1"/>
</dbReference>
<dbReference type="Proteomes" id="UP000005439">
    <property type="component" value="Chromosome"/>
</dbReference>
<keyword evidence="8 9" id="KW-0346">Stress response</keyword>
<keyword evidence="7 9" id="KW-0067">ATP-binding</keyword>
<dbReference type="InterPro" id="IPR046336">
    <property type="entry name" value="Lon_prtase_N_sf"/>
</dbReference>
<dbReference type="Gene3D" id="1.20.5.5270">
    <property type="match status" value="1"/>
</dbReference>
<dbReference type="InterPro" id="IPR014721">
    <property type="entry name" value="Ribsml_uS5_D2-typ_fold_subgr"/>
</dbReference>
<dbReference type="Gene3D" id="1.10.8.60">
    <property type="match status" value="1"/>
</dbReference>
<dbReference type="InterPro" id="IPR003111">
    <property type="entry name" value="Lon_prtase_N"/>
</dbReference>
<evidence type="ECO:0000256" key="10">
    <source>
        <dbReference type="PIRNR" id="PIRNR001174"/>
    </source>
</evidence>
<dbReference type="GO" id="GO:0043565">
    <property type="term" value="F:sequence-specific DNA binding"/>
    <property type="evidence" value="ECO:0007669"/>
    <property type="project" value="UniProtKB-UniRule"/>
</dbReference>
<dbReference type="GO" id="GO:0034605">
    <property type="term" value="P:cellular response to heat"/>
    <property type="evidence" value="ECO:0007669"/>
    <property type="project" value="UniProtKB-UniRule"/>
</dbReference>
<dbReference type="InterPro" id="IPR008269">
    <property type="entry name" value="Lon_proteolytic"/>
</dbReference>
<evidence type="ECO:0000256" key="14">
    <source>
        <dbReference type="RuleBase" id="RU000591"/>
    </source>
</evidence>
<dbReference type="PIRSF" id="PIRSF001174">
    <property type="entry name" value="Lon_proteas"/>
    <property type="match status" value="1"/>
</dbReference>
<comment type="subunit">
    <text evidence="9 10">Homohexamer. Organized in a ring with a central cavity.</text>
</comment>
<dbReference type="Pfam" id="PF22667">
    <property type="entry name" value="Lon_lid"/>
    <property type="match status" value="1"/>
</dbReference>
<dbReference type="InterPro" id="IPR004815">
    <property type="entry name" value="Lon_bac/euk-typ"/>
</dbReference>
<evidence type="ECO:0000313" key="18">
    <source>
        <dbReference type="Proteomes" id="UP000005439"/>
    </source>
</evidence>
<dbReference type="Gene3D" id="3.40.50.300">
    <property type="entry name" value="P-loop containing nucleotide triphosphate hydrolases"/>
    <property type="match status" value="1"/>
</dbReference>
<keyword evidence="18" id="KW-1185">Reference proteome</keyword>
<keyword evidence="3 9" id="KW-0645">Protease</keyword>
<dbReference type="Pfam" id="PF05362">
    <property type="entry name" value="Lon_C"/>
    <property type="match status" value="1"/>
</dbReference>
<dbReference type="GO" id="GO:0004176">
    <property type="term" value="F:ATP-dependent peptidase activity"/>
    <property type="evidence" value="ECO:0007669"/>
    <property type="project" value="UniProtKB-UniRule"/>
</dbReference>
<comment type="similarity">
    <text evidence="9 10 13 14">Belongs to the peptidase S16 family.</text>
</comment>
<dbReference type="NCBIfam" id="NF008053">
    <property type="entry name" value="PRK10787.1"/>
    <property type="match status" value="1"/>
</dbReference>
<dbReference type="MEROPS" id="S16.001"/>
<dbReference type="GO" id="GO:0005737">
    <property type="term" value="C:cytoplasm"/>
    <property type="evidence" value="ECO:0007669"/>
    <property type="project" value="UniProtKB-SubCell"/>
</dbReference>
<feature type="active site" evidence="9 11">
    <location>
        <position position="674"/>
    </location>
</feature>
<dbReference type="EMBL" id="CP003179">
    <property type="protein sequence ID" value="AEW06514.1"/>
    <property type="molecule type" value="Genomic_DNA"/>
</dbReference>
<dbReference type="PANTHER" id="PTHR10046">
    <property type="entry name" value="ATP DEPENDENT LON PROTEASE FAMILY MEMBER"/>
    <property type="match status" value="1"/>
</dbReference>
<dbReference type="InterPro" id="IPR020568">
    <property type="entry name" value="Ribosomal_Su5_D2-typ_SF"/>
</dbReference>
<dbReference type="InterPro" id="IPR027065">
    <property type="entry name" value="Lon_Prtase"/>
</dbReference>
<evidence type="ECO:0000313" key="17">
    <source>
        <dbReference type="EMBL" id="AEW06514.1"/>
    </source>
</evidence>
<dbReference type="Gene3D" id="2.30.130.40">
    <property type="entry name" value="LON domain-like"/>
    <property type="match status" value="1"/>
</dbReference>
<dbReference type="STRING" id="679936.Sulac_3057"/>
<feature type="binding site" evidence="9 12">
    <location>
        <begin position="351"/>
        <end position="358"/>
    </location>
    <ligand>
        <name>ATP</name>
        <dbReference type="ChEBI" id="CHEBI:30616"/>
    </ligand>
</feature>
<evidence type="ECO:0000256" key="7">
    <source>
        <dbReference type="ARBA" id="ARBA00022840"/>
    </source>
</evidence>
<organism evidence="17 18">
    <name type="scientific">Sulfobacillus acidophilus (strain ATCC 700253 / DSM 10332 / NAL)</name>
    <dbReference type="NCBI Taxonomy" id="679936"/>
    <lineage>
        <taxon>Bacteria</taxon>
        <taxon>Bacillati</taxon>
        <taxon>Bacillota</taxon>
        <taxon>Clostridia</taxon>
        <taxon>Eubacteriales</taxon>
        <taxon>Clostridiales Family XVII. Incertae Sedis</taxon>
        <taxon>Sulfobacillus</taxon>
    </lineage>
</organism>
<gene>
    <name evidence="9" type="primary">lon</name>
    <name evidence="17" type="ordered locus">Sulac_3057</name>
</gene>